<feature type="region of interest" description="Disordered" evidence="1">
    <location>
        <begin position="17"/>
        <end position="55"/>
    </location>
</feature>
<dbReference type="RefSeq" id="WP_155617237.1">
    <property type="nucleotide sequence ID" value="NZ_NPBY01000001.1"/>
</dbReference>
<protein>
    <submittedName>
        <fullName evidence="2">Uncharacterized protein</fullName>
    </submittedName>
</protein>
<evidence type="ECO:0000313" key="3">
    <source>
        <dbReference type="Proteomes" id="UP000435177"/>
    </source>
</evidence>
<proteinExistence type="predicted"/>
<accession>A0ABW9SZA5</accession>
<gene>
    <name evidence="2" type="ORF">GNP94_00170</name>
</gene>
<name>A0ABW9SZA5_9BACL</name>
<evidence type="ECO:0000256" key="1">
    <source>
        <dbReference type="SAM" id="MobiDB-lite"/>
    </source>
</evidence>
<sequence length="55" mass="6008">MRQSPKFTMWQSLAAGGWSGGMRETSSLARLTSGPVSPDRDIMQKGSPRQSLPRS</sequence>
<keyword evidence="3" id="KW-1185">Reference proteome</keyword>
<dbReference type="Proteomes" id="UP000435177">
    <property type="component" value="Unassembled WGS sequence"/>
</dbReference>
<dbReference type="EMBL" id="WOAA01000001">
    <property type="protein sequence ID" value="MUG64416.1"/>
    <property type="molecule type" value="Genomic_DNA"/>
</dbReference>
<organism evidence="2 3">
    <name type="scientific">Paenibacillus campinasensis</name>
    <dbReference type="NCBI Taxonomy" id="66347"/>
    <lineage>
        <taxon>Bacteria</taxon>
        <taxon>Bacillati</taxon>
        <taxon>Bacillota</taxon>
        <taxon>Bacilli</taxon>
        <taxon>Bacillales</taxon>
        <taxon>Paenibacillaceae</taxon>
        <taxon>Paenibacillus</taxon>
    </lineage>
</organism>
<reference evidence="2 3" key="1">
    <citation type="submission" date="2019-11" db="EMBL/GenBank/DDBJ databases">
        <title>Draft genome sequences of five Paenibacillus species of dairy origin.</title>
        <authorList>
            <person name="Olajide A.M."/>
            <person name="Chen S."/>
            <person name="Lapointe G."/>
        </authorList>
    </citation>
    <scope>NUCLEOTIDE SEQUENCE [LARGE SCALE GENOMIC DNA]</scope>
    <source>
        <strain evidence="2 3">3CS1</strain>
    </source>
</reference>
<evidence type="ECO:0000313" key="2">
    <source>
        <dbReference type="EMBL" id="MUG64416.1"/>
    </source>
</evidence>
<comment type="caution">
    <text evidence="2">The sequence shown here is derived from an EMBL/GenBank/DDBJ whole genome shotgun (WGS) entry which is preliminary data.</text>
</comment>